<reference evidence="4" key="1">
    <citation type="submission" date="2011-05" db="EMBL/GenBank/DDBJ databases">
        <authorList>
            <person name="Richards S.R."/>
            <person name="Qu J."/>
            <person name="Jiang H."/>
            <person name="Jhangiani S.N."/>
            <person name="Agravi P."/>
            <person name="Goodspeed R."/>
            <person name="Gross S."/>
            <person name="Mandapat C."/>
            <person name="Jackson L."/>
            <person name="Mathew T."/>
            <person name="Pu L."/>
            <person name="Thornton R."/>
            <person name="Saada N."/>
            <person name="Wilczek-Boney K.B."/>
            <person name="Lee S."/>
            <person name="Kovar C."/>
            <person name="Wu Y."/>
            <person name="Scherer S.E."/>
            <person name="Worley K.C."/>
            <person name="Muzny D.M."/>
            <person name="Gibbs R."/>
        </authorList>
    </citation>
    <scope>NUCLEOTIDE SEQUENCE</scope>
    <source>
        <strain evidence="4">Brora</strain>
    </source>
</reference>
<organism evidence="3 4">
    <name type="scientific">Strigamia maritima</name>
    <name type="common">European centipede</name>
    <name type="synonym">Geophilus maritimus</name>
    <dbReference type="NCBI Taxonomy" id="126957"/>
    <lineage>
        <taxon>Eukaryota</taxon>
        <taxon>Metazoa</taxon>
        <taxon>Ecdysozoa</taxon>
        <taxon>Arthropoda</taxon>
        <taxon>Myriapoda</taxon>
        <taxon>Chilopoda</taxon>
        <taxon>Pleurostigmophora</taxon>
        <taxon>Geophilomorpha</taxon>
        <taxon>Linotaeniidae</taxon>
        <taxon>Strigamia</taxon>
    </lineage>
</organism>
<feature type="compositionally biased region" description="Basic and acidic residues" evidence="2">
    <location>
        <begin position="1762"/>
        <end position="1771"/>
    </location>
</feature>
<dbReference type="GO" id="GO:0005813">
    <property type="term" value="C:centrosome"/>
    <property type="evidence" value="ECO:0007669"/>
    <property type="project" value="TreeGrafter"/>
</dbReference>
<accession>T1JG15</accession>
<feature type="coiled-coil region" evidence="1">
    <location>
        <begin position="1222"/>
        <end position="1299"/>
    </location>
</feature>
<feature type="region of interest" description="Disordered" evidence="2">
    <location>
        <begin position="1845"/>
        <end position="1887"/>
    </location>
</feature>
<sequence>MASGYYIQNSESSLNFNEQVEPSLDDTENLPTEEEEKKQEQEIGLNLLHEFNDLIGDGAEDSNLSYSSKNDEEKYPSSRQGIWPSENLWFENMGSPCTSIDNGDQEIENLSPEQHNGYSESNDATPHLLSEQLRSTMSSDYHYAAHGSSPISNSTPCSNNSYDDQNMEISDRIPGMVLGVNGDVPAHNPEFVTGGLNPNAVPFSSYTDKVNHLSLNFPDAGRSANEWLSGEYAYERQPGKLQYPYMNEELTNELIQLRIVYDARSRELANVKDELEQEKDNNKINLENLEDQLETLKSENEELAVRLREFADFKDLVTEKEGKIAALNSRISSQDAQKLELTTQLQRAESTIESLNEHIAELERIDTISRSRTQHDLIISNMQKKHEEESQKMRENMDALCAQLQSKTEEVNILHQKLTEMSQNLVNRSDAINQLTKSLEDSQAHCQMLLKGGASVNDHDEAHGNLQKKLIASLQDEVNTLRDELEMYENANNAHDSVNDTLNLLNVKKAFSWKTPETPSNISLVNNDLVANLKNELERCLTSNRNKRSKLTKLQTDYRNNLKETDAMKSKLSSVEKQLSNQHSKIANLQAKLSNLNPMGKEQNVLNIHEMDKLRIEKEQLIEELEETKQRLNESSVNERQLDQAVRQLHQQMSQLVHDNNEDRRQALERSQQTYLQLHEESIKKIRKEMSQKHKEEMTLMEDKFKECQDEMDSVKQIYVTVCQEKTQIEKALEETKIKLDETEKKMAEMTENWNKKMKEMKLSYDLKIEEAVHQAQSKKSLQWQKNMDAVQTEKEKETINKIMDMSHRLEIEKEEALSKLEEKKNKEFLREMKKVNEKSAKDSQEAIKAVKQKMNLEKDKLIELLENGWKQNKMIEIKELEEKHQTELQQLADRLVQEKLIELKQFDEKRDKERKKLVQHIVLKKNKEKHEHVKQLEERMKKQFQEQLNLLSARYEQLERIEKEKTTEINDLKLKIRQLEIEYEEGTRKVHEKAKHDKEMLINLMEDARRKELKEIHERDKTETTNQLKVNELQEQMKLLVDEKETEKKNALMQMQTHYQAEQELISEEKRKLKDDLLSLQLELGAKNKELDDVKLKMLDQHKEIREAFKLLEQKKNKEKDDALKLTTKNSSDVHDQRLNFDCLKSLQEQNNELLKLYKNAKQDFEREKAEIQLNHNKAVTLLKEKHLHVVKALRKEQKTHQTSEPVEADAQHVIALTSQVGKLDAELKMYQAKVRELETQLTIKNGQLETLEQEQNVEMKHVEIQMHLMLQDMQTKLEEKQMEMEKVQKEHDNEMNEFQRKLIENANQDADVEKKMKEIVAQMKINEESLGEKVHELELGLEHKKTQVQLITLKANQEIEKLKNELEKANREKDVMKLSPQLGTRHVTDKSQQEKTQLKAKLRQCQKFAQNREVQHQIAIVKLQQEHTNVVKELEAKVEAMKKTSMEFSLNEVTKLHRAQVKVLKEQYSAELTAVHQQYAHELETVQGFVQHYQAMYKQLVESDPDNMIEIQDSIKQVVSALQKDLFQYLNGLNKRVAQRIHTEVMKERKMIVSRLKEQFGIKETNDLELSILHSEMEAQLHVEPSVDTWATVSHSEGFLSANAECDRIASCFELKGDTIQEDHLSKLLKQMGLHSSSNETLKGHKLEASCLRYKTPIVDRLGHEIIPLRSAFSVDHINNSNVRKDDAERKTAGFSSSDKKLYDIRSAATPATREQPIGQSASETVVFKSSKQSGKKGSPRSNRTTVGNTLDSVQTLGKKQGDDLKETSEQVPQTESEKCHNDKGIQRMLESHPGMMSALLESFQTHLQDKNYINKMCQRRTVNENQLKVGDSCASKTFVPLETESDSSVSVGGWNTGVNDTDKGQHAKGKRQWVRKNTAASVDK</sequence>
<feature type="region of interest" description="Disordered" evidence="2">
    <location>
        <begin position="1712"/>
        <end position="1785"/>
    </location>
</feature>
<proteinExistence type="predicted"/>
<feature type="coiled-coil region" evidence="1">
    <location>
        <begin position="338"/>
        <end position="424"/>
    </location>
</feature>
<feature type="coiled-coil region" evidence="1">
    <location>
        <begin position="1354"/>
        <end position="1381"/>
    </location>
</feature>
<feature type="compositionally biased region" description="Polar residues" evidence="2">
    <location>
        <begin position="111"/>
        <end position="124"/>
    </location>
</feature>
<dbReference type="InterPro" id="IPR051235">
    <property type="entry name" value="CEP152/SHC-Transforming"/>
</dbReference>
<feature type="compositionally biased region" description="Acidic residues" evidence="2">
    <location>
        <begin position="23"/>
        <end position="34"/>
    </location>
</feature>
<dbReference type="EnsemblMetazoa" id="SMAR012783-RA">
    <property type="protein sequence ID" value="SMAR012783-PA"/>
    <property type="gene ID" value="SMAR012783"/>
</dbReference>
<feature type="compositionally biased region" description="Polar residues" evidence="2">
    <location>
        <begin position="1"/>
        <end position="20"/>
    </location>
</feature>
<feature type="coiled-coil region" evidence="1">
    <location>
        <begin position="1426"/>
        <end position="1453"/>
    </location>
</feature>
<dbReference type="GO" id="GO:0007099">
    <property type="term" value="P:centriole replication"/>
    <property type="evidence" value="ECO:0007669"/>
    <property type="project" value="TreeGrafter"/>
</dbReference>
<keyword evidence="1" id="KW-0175">Coiled coil</keyword>
<dbReference type="PANTHER" id="PTHR10337:SF6">
    <property type="entry name" value="CENTROSOMAL PROTEIN OF 152 KDA"/>
    <property type="match status" value="1"/>
</dbReference>
<feature type="compositionally biased region" description="Polar residues" evidence="2">
    <location>
        <begin position="1742"/>
        <end position="1760"/>
    </location>
</feature>
<dbReference type="EMBL" id="JH432192">
    <property type="status" value="NOT_ANNOTATED_CDS"/>
    <property type="molecule type" value="Genomic_DNA"/>
</dbReference>
<feature type="region of interest" description="Disordered" evidence="2">
    <location>
        <begin position="94"/>
        <end position="124"/>
    </location>
</feature>
<feature type="coiled-coil region" evidence="1">
    <location>
        <begin position="530"/>
        <end position="645"/>
    </location>
</feature>
<evidence type="ECO:0000256" key="2">
    <source>
        <dbReference type="SAM" id="MobiDB-lite"/>
    </source>
</evidence>
<dbReference type="OMA" id="HERMESD"/>
<name>T1JG15_STRMM</name>
<feature type="coiled-coil region" evidence="1">
    <location>
        <begin position="676"/>
        <end position="760"/>
    </location>
</feature>
<feature type="coiled-coil region" evidence="1">
    <location>
        <begin position="807"/>
        <end position="1176"/>
    </location>
</feature>
<evidence type="ECO:0008006" key="5">
    <source>
        <dbReference type="Google" id="ProtNLM"/>
    </source>
</evidence>
<dbReference type="PANTHER" id="PTHR10337">
    <property type="entry name" value="SHC TRANSFORMING PROTEIN"/>
    <property type="match status" value="1"/>
</dbReference>
<reference evidence="3" key="2">
    <citation type="submission" date="2015-02" db="UniProtKB">
        <authorList>
            <consortium name="EnsemblMetazoa"/>
        </authorList>
    </citation>
    <scope>IDENTIFICATION</scope>
</reference>
<evidence type="ECO:0000313" key="4">
    <source>
        <dbReference type="Proteomes" id="UP000014500"/>
    </source>
</evidence>
<dbReference type="PhylomeDB" id="T1JG15"/>
<evidence type="ECO:0000313" key="3">
    <source>
        <dbReference type="EnsemblMetazoa" id="SMAR012783-PA"/>
    </source>
</evidence>
<dbReference type="eggNOG" id="ENOG502QT0E">
    <property type="taxonomic scope" value="Eukaryota"/>
</dbReference>
<feature type="region of interest" description="Disordered" evidence="2">
    <location>
        <begin position="1"/>
        <end position="43"/>
    </location>
</feature>
<dbReference type="Proteomes" id="UP000014500">
    <property type="component" value="Unassembled WGS sequence"/>
</dbReference>
<evidence type="ECO:0000256" key="1">
    <source>
        <dbReference type="SAM" id="Coils"/>
    </source>
</evidence>
<feature type="coiled-coil region" evidence="1">
    <location>
        <begin position="261"/>
        <end position="306"/>
    </location>
</feature>
<dbReference type="STRING" id="126957.T1JG15"/>
<dbReference type="HOGENOM" id="CLU_236102_0_0_1"/>
<keyword evidence="4" id="KW-1185">Reference proteome</keyword>
<protein>
    <recommendedName>
        <fullName evidence="5">Centrosomal protein of 152 kDa</fullName>
    </recommendedName>
</protein>
<feature type="region of interest" description="Disordered" evidence="2">
    <location>
        <begin position="142"/>
        <end position="165"/>
    </location>
</feature>
<feature type="compositionally biased region" description="Polar residues" evidence="2">
    <location>
        <begin position="149"/>
        <end position="165"/>
    </location>
</feature>